<dbReference type="OrthoDB" id="5956003at2"/>
<dbReference type="RefSeq" id="WP_070049908.1">
    <property type="nucleotide sequence ID" value="NZ_CBCSDO010000009.1"/>
</dbReference>
<dbReference type="InterPro" id="IPR027417">
    <property type="entry name" value="P-loop_NTPase"/>
</dbReference>
<dbReference type="EMBL" id="MKEK01000001">
    <property type="protein sequence ID" value="OEY70354.1"/>
    <property type="molecule type" value="Genomic_DNA"/>
</dbReference>
<dbReference type="Pfam" id="PF01695">
    <property type="entry name" value="IstB_IS21"/>
    <property type="match status" value="1"/>
</dbReference>
<dbReference type="InterPro" id="IPR002611">
    <property type="entry name" value="IstB_ATP-bd"/>
</dbReference>
<dbReference type="GO" id="GO:0005524">
    <property type="term" value="F:ATP binding"/>
    <property type="evidence" value="ECO:0007669"/>
    <property type="project" value="InterPro"/>
</dbReference>
<protein>
    <recommendedName>
        <fullName evidence="1">IstB-like ATP-binding domain-containing protein</fullName>
    </recommendedName>
</protein>
<evidence type="ECO:0000313" key="3">
    <source>
        <dbReference type="Proteomes" id="UP000242258"/>
    </source>
</evidence>
<gene>
    <name evidence="2" type="ORF">BI198_12805</name>
</gene>
<reference evidence="3" key="1">
    <citation type="submission" date="2016-09" db="EMBL/GenBank/DDBJ databases">
        <authorList>
            <person name="Wan X."/>
            <person name="Hou S."/>
        </authorList>
    </citation>
    <scope>NUCLEOTIDE SEQUENCE [LARGE SCALE GENOMIC DNA]</scope>
    <source>
        <strain evidence="3">KH87</strain>
    </source>
</reference>
<dbReference type="SUPFAM" id="SSF52540">
    <property type="entry name" value="P-loop containing nucleoside triphosphate hydrolases"/>
    <property type="match status" value="1"/>
</dbReference>
<dbReference type="AlphaFoldDB" id="A0A1E7Q834"/>
<dbReference type="Gene3D" id="3.40.50.300">
    <property type="entry name" value="P-loop containing nucleotide triphosphate hydrolases"/>
    <property type="match status" value="1"/>
</dbReference>
<evidence type="ECO:0000259" key="1">
    <source>
        <dbReference type="Pfam" id="PF01695"/>
    </source>
</evidence>
<sequence length="252" mass="28242">MNLVTEMPKNIQLLHCAKHGDYEMRFLPMGTKFFKNDYCPKCAVENNQKQRAEDAQLAKKQAADLVRRSRIEAGVSLRNVDACFDDYVPEEDHEAKNLASIKLFCNKIQLDGSGNMVMCGSLGTGKTLLMSATVNQLLASGKRCRIVKMQDLIRELKDCWRPGAHFTETQLIKKFASIDLLVIDEVGMGYGSDTEKLFIFDVIDGRYNNMLPTVLVSNLDITGVKEAVGTRVVDRLREDGGLVLAFTGRSRR</sequence>
<evidence type="ECO:0000313" key="2">
    <source>
        <dbReference type="EMBL" id="OEY70354.1"/>
    </source>
</evidence>
<organism evidence="2 3">
    <name type="scientific">Rheinheimera salexigens</name>
    <dbReference type="NCBI Taxonomy" id="1628148"/>
    <lineage>
        <taxon>Bacteria</taxon>
        <taxon>Pseudomonadati</taxon>
        <taxon>Pseudomonadota</taxon>
        <taxon>Gammaproteobacteria</taxon>
        <taxon>Chromatiales</taxon>
        <taxon>Chromatiaceae</taxon>
        <taxon>Rheinheimera</taxon>
    </lineage>
</organism>
<dbReference type="STRING" id="1628148.BI198_12805"/>
<keyword evidence="3" id="KW-1185">Reference proteome</keyword>
<accession>A0A1E7Q834</accession>
<dbReference type="GO" id="GO:0006260">
    <property type="term" value="P:DNA replication"/>
    <property type="evidence" value="ECO:0007669"/>
    <property type="project" value="TreeGrafter"/>
</dbReference>
<dbReference type="Proteomes" id="UP000242258">
    <property type="component" value="Unassembled WGS sequence"/>
</dbReference>
<comment type="caution">
    <text evidence="2">The sequence shown here is derived from an EMBL/GenBank/DDBJ whole genome shotgun (WGS) entry which is preliminary data.</text>
</comment>
<dbReference type="PANTHER" id="PTHR30050">
    <property type="entry name" value="CHROMOSOMAL REPLICATION INITIATOR PROTEIN DNAA"/>
    <property type="match status" value="1"/>
</dbReference>
<feature type="domain" description="IstB-like ATP-binding" evidence="1">
    <location>
        <begin position="59"/>
        <end position="223"/>
    </location>
</feature>
<name>A0A1E7Q834_9GAMM</name>
<proteinExistence type="predicted"/>
<dbReference type="PANTHER" id="PTHR30050:SF4">
    <property type="entry name" value="ATP-BINDING PROTEIN RV3427C IN INSERTION SEQUENCE-RELATED"/>
    <property type="match status" value="1"/>
</dbReference>